<dbReference type="EMBL" id="UINC01003939">
    <property type="protein sequence ID" value="SVA10504.1"/>
    <property type="molecule type" value="Genomic_DNA"/>
</dbReference>
<dbReference type="SUPFAM" id="SSF51679">
    <property type="entry name" value="Bacterial luciferase-like"/>
    <property type="match status" value="1"/>
</dbReference>
<organism evidence="3">
    <name type="scientific">marine metagenome</name>
    <dbReference type="NCBI Taxonomy" id="408172"/>
    <lineage>
        <taxon>unclassified sequences</taxon>
        <taxon>metagenomes</taxon>
        <taxon>ecological metagenomes</taxon>
    </lineage>
</organism>
<name>A0A381T459_9ZZZZ</name>
<evidence type="ECO:0000259" key="2">
    <source>
        <dbReference type="Pfam" id="PF00296"/>
    </source>
</evidence>
<dbReference type="Gene3D" id="3.20.20.30">
    <property type="entry name" value="Luciferase-like domain"/>
    <property type="match status" value="1"/>
</dbReference>
<dbReference type="CDD" id="cd01097">
    <property type="entry name" value="Tetrahydromethanopterin_reductase"/>
    <property type="match status" value="1"/>
</dbReference>
<evidence type="ECO:0000313" key="3">
    <source>
        <dbReference type="EMBL" id="SVA10504.1"/>
    </source>
</evidence>
<reference evidence="3" key="1">
    <citation type="submission" date="2018-05" db="EMBL/GenBank/DDBJ databases">
        <authorList>
            <person name="Lanie J.A."/>
            <person name="Ng W.-L."/>
            <person name="Kazmierczak K.M."/>
            <person name="Andrzejewski T.M."/>
            <person name="Davidsen T.M."/>
            <person name="Wayne K.J."/>
            <person name="Tettelin H."/>
            <person name="Glass J.I."/>
            <person name="Rusch D."/>
            <person name="Podicherti R."/>
            <person name="Tsui H.-C.T."/>
            <person name="Winkler M.E."/>
        </authorList>
    </citation>
    <scope>NUCLEOTIDE SEQUENCE</scope>
</reference>
<protein>
    <recommendedName>
        <fullName evidence="2">Luciferase-like domain-containing protein</fullName>
    </recommendedName>
</protein>
<dbReference type="PANTHER" id="PTHR43244">
    <property type="match status" value="1"/>
</dbReference>
<dbReference type="NCBIfam" id="TIGR03559">
    <property type="entry name" value="F420_Rv3520c"/>
    <property type="match status" value="1"/>
</dbReference>
<dbReference type="Pfam" id="PF00296">
    <property type="entry name" value="Bac_luciferase"/>
    <property type="match status" value="1"/>
</dbReference>
<dbReference type="InterPro" id="IPR036661">
    <property type="entry name" value="Luciferase-like_sf"/>
</dbReference>
<accession>A0A381T459</accession>
<dbReference type="InterPro" id="IPR050564">
    <property type="entry name" value="F420-G6PD/mer"/>
</dbReference>
<sequence length="355" mass="38131">VKLGLGLDVWASPRFELPLERVRLAERLGFDSVWTAEIYGADAVTPLAYLAAHTRHLRLGTAIAQVAARPPTTAAMQFGTIEAMAPGRVVCGLGLSGPQVVEGWYGQPWHRPNQTLREYVDVVRQVFRREAPVALDGEVLRLPHDGPDGLGVGRPLKPILHMNPDLPVFLAAGGPRNVRLAFEVADGWIPLGYTPGSAHLYADDVAAGLEAGGRTLADVEVQASARLALTDDVQAVLDAAKPQTAMLVGGYGTADHNFHRDAMVRRGFGEAAARIHELFAAGRRKEAAAAVPDDYLDDGALIGDEQRIRTRWDSWSGTDATGLTVRPGSEQEMRLLAAIAGCEPRPDNDLPGRAD</sequence>
<dbReference type="InterPro" id="IPR019951">
    <property type="entry name" value="F420_OxRdatse_Rv3520c_pred"/>
</dbReference>
<keyword evidence="1" id="KW-0560">Oxidoreductase</keyword>
<gene>
    <name evidence="3" type="ORF">METZ01_LOCUS63358</name>
</gene>
<dbReference type="AlphaFoldDB" id="A0A381T459"/>
<evidence type="ECO:0000256" key="1">
    <source>
        <dbReference type="ARBA" id="ARBA00023002"/>
    </source>
</evidence>
<proteinExistence type="predicted"/>
<dbReference type="GO" id="GO:0016705">
    <property type="term" value="F:oxidoreductase activity, acting on paired donors, with incorporation or reduction of molecular oxygen"/>
    <property type="evidence" value="ECO:0007669"/>
    <property type="project" value="InterPro"/>
</dbReference>
<dbReference type="PANTHER" id="PTHR43244:SF1">
    <property type="entry name" value="5,10-METHYLENETETRAHYDROMETHANOPTERIN REDUCTASE"/>
    <property type="match status" value="1"/>
</dbReference>
<feature type="domain" description="Luciferase-like" evidence="2">
    <location>
        <begin position="19"/>
        <end position="313"/>
    </location>
</feature>
<dbReference type="InterPro" id="IPR011251">
    <property type="entry name" value="Luciferase-like_dom"/>
</dbReference>
<feature type="non-terminal residue" evidence="3">
    <location>
        <position position="1"/>
    </location>
</feature>